<sequence length="120" mass="12835">MENGMNALARLAAKKPEQDLMAAAAGVASVAFSEPDGVLYGEYVARTVKRANATDPVVICNASIRGRTSTASQLRIVNDFRDDVDDTTVGPPTSAIMMLAMMKYRELVAAGETLIIDNKK</sequence>
<proteinExistence type="predicted"/>
<dbReference type="Proteomes" id="UP000384354">
    <property type="component" value="Unassembled WGS sequence"/>
</dbReference>
<evidence type="ECO:0000313" key="1">
    <source>
        <dbReference type="EMBL" id="VVD61440.1"/>
    </source>
</evidence>
<dbReference type="AlphaFoldDB" id="A0A5E4RDS4"/>
<organism evidence="1 2">
    <name type="scientific">Pandoraea cepalis</name>
    <dbReference type="NCBI Taxonomy" id="2508294"/>
    <lineage>
        <taxon>Bacteria</taxon>
        <taxon>Pseudomonadati</taxon>
        <taxon>Pseudomonadota</taxon>
        <taxon>Betaproteobacteria</taxon>
        <taxon>Burkholderiales</taxon>
        <taxon>Burkholderiaceae</taxon>
        <taxon>Pandoraea</taxon>
    </lineage>
</organism>
<reference evidence="1 2" key="1">
    <citation type="submission" date="2019-08" db="EMBL/GenBank/DDBJ databases">
        <authorList>
            <person name="Peeters C."/>
        </authorList>
    </citation>
    <scope>NUCLEOTIDE SEQUENCE [LARGE SCALE GENOMIC DNA]</scope>
    <source>
        <strain evidence="1 2">LMG 31106</strain>
    </source>
</reference>
<protein>
    <submittedName>
        <fullName evidence="1">Uncharacterized protein</fullName>
    </submittedName>
</protein>
<name>A0A5E4RDS4_9BURK</name>
<dbReference type="EMBL" id="CABPSL010000001">
    <property type="protein sequence ID" value="VVD61440.1"/>
    <property type="molecule type" value="Genomic_DNA"/>
</dbReference>
<accession>A0A5E4RDS4</accession>
<evidence type="ECO:0000313" key="2">
    <source>
        <dbReference type="Proteomes" id="UP000384354"/>
    </source>
</evidence>
<gene>
    <name evidence="1" type="ORF">PCE31106_00117</name>
</gene>